<name>K0SEC6_THAOC</name>
<dbReference type="Proteomes" id="UP000266841">
    <property type="component" value="Unassembled WGS sequence"/>
</dbReference>
<accession>K0SEC6</accession>
<proteinExistence type="predicted"/>
<feature type="non-terminal residue" evidence="1">
    <location>
        <position position="1396"/>
    </location>
</feature>
<evidence type="ECO:0000313" key="2">
    <source>
        <dbReference type="Proteomes" id="UP000266841"/>
    </source>
</evidence>
<reference evidence="1 2" key="1">
    <citation type="journal article" date="2012" name="Genome Biol.">
        <title>Genome and low-iron response of an oceanic diatom adapted to chronic iron limitation.</title>
        <authorList>
            <person name="Lommer M."/>
            <person name="Specht M."/>
            <person name="Roy A.S."/>
            <person name="Kraemer L."/>
            <person name="Andreson R."/>
            <person name="Gutowska M.A."/>
            <person name="Wolf J."/>
            <person name="Bergner S.V."/>
            <person name="Schilhabel M.B."/>
            <person name="Klostermeier U.C."/>
            <person name="Beiko R.G."/>
            <person name="Rosenstiel P."/>
            <person name="Hippler M."/>
            <person name="Laroche J."/>
        </authorList>
    </citation>
    <scope>NUCLEOTIDE SEQUENCE [LARGE SCALE GENOMIC DNA]</scope>
    <source>
        <strain evidence="1 2">CCMP1005</strain>
    </source>
</reference>
<evidence type="ECO:0000313" key="1">
    <source>
        <dbReference type="EMBL" id="EJK63324.1"/>
    </source>
</evidence>
<organism evidence="1 2">
    <name type="scientific">Thalassiosira oceanica</name>
    <name type="common">Marine diatom</name>
    <dbReference type="NCBI Taxonomy" id="159749"/>
    <lineage>
        <taxon>Eukaryota</taxon>
        <taxon>Sar</taxon>
        <taxon>Stramenopiles</taxon>
        <taxon>Ochrophyta</taxon>
        <taxon>Bacillariophyta</taxon>
        <taxon>Coscinodiscophyceae</taxon>
        <taxon>Thalassiosirophycidae</taxon>
        <taxon>Thalassiosirales</taxon>
        <taxon>Thalassiosiraceae</taxon>
        <taxon>Thalassiosira</taxon>
    </lineage>
</organism>
<comment type="caution">
    <text evidence="1">The sequence shown here is derived from an EMBL/GenBank/DDBJ whole genome shotgun (WGS) entry which is preliminary data.</text>
</comment>
<gene>
    <name evidence="1" type="ORF">THAOC_16024</name>
</gene>
<protein>
    <submittedName>
        <fullName evidence="1">Uncharacterized protein</fullName>
    </submittedName>
</protein>
<sequence>MYNEFDEIDADGEHRAKNTWHCCEEGTHLCGINEGNCHSNNDCIDDLECGTNNCQWGPQWNGEVFTHNCCFDPNPTKCSVDSQCGFLGETFRCGFQNCEGGDNCCFDMQDMRCDERLFETFDADGSAKNTQECCSPENPCGAGEGGNDGVHCTLIYAGTHLNFVLPEATANLDFIVGRTTAFLTLDGGQMTMTAALTRTQLLTARASGTLSDAALITVTMITAAAMSLSQLPTNDVLMENACHGKILGDCCYDQGDYRCNAEMYNAFDAGGNAKNTYHCCSDMFPCTLGEGDCDHDRDCVTGLVCGSDNCDFGTSSHDCCTLEDTVCEEDSDCEGELIFCGVENCLEGAGNCCYYRGEHRCDGDLFEKFDADGSAKNTKNCCTEANPCGAGEGGLQCGEDNCLSLFGWGLPAYDCCFDPNSEPPTSHPTNLPTSRPTHFGLGQGDCNSDSDCRGSLRCGQDNCGPGYPLGEAATEKAPVNTFLLPRRINHAPLMPGFDCCYFQGDFRCNAAMYREFDLDGGAKNTDNCCTEDLPCDVGEGDCDQDSDCEGNLKCGRNNCDWDHGEGEVASSLTFPSVFAVCYKSPAPPTVSPSEAPTLAPSKSPTLIPTDQPTLWDPETSVGFFDYVGNGFCADRFHVRYSNWFNYSDAIYENNDEGVAACADKCELSMKVGFLGISVQRTPDPLCFCIYDKDHAIPTQIGEASINPAQDQEEHSSAIHGHSTTTGNHNSHGIYIKIRTKHTALNITGFSLQIAAPSAGGVEIFHKRGDFVGYEEASDGWISAGEVQVSPLETLGEIPMDSGYEVRFDLDGTVFVERSSYHSFYVHSDDLEIVSHEASEGVLQYPVGGLLTNGADMNLFVGKGSAEEFDQMHDCKEFCNTIASDYYKGLEYHPEYGCLCLFGSQVLPIFPGAGREDEVFDVLCPNGESCIGSAGSSAERGTPVTSEAEGWTTILLKELCNLNGFRTFISHLGFNHKIAIADNSMVPISGSVFIGTGARDDAGGYVSTTCPLANAQVCINQVLGSHSAPSSDTLSMLPAESSQGDREIGCVHTDDAGGYVFNVAIGARIYPTVVMPGHEFKAMDNRNSFLYRTSGVELSFEAARSGALSRHDFVDITLTRIEVEVAGGGCRKFIGEPTMQYRLVGCAVSPIPLENGDELTDVRKGYNVPAHNIEIRVTEVADHDQATLEFMNSPISRDLSNVNAAEAETATIAAEAEEEFGLVDEEDDTDDSSNQSLFEFIYGGILFVRPEIEGGNDLAATTPSCEEGEERYRYRAGTLQSESFHVVETKQELQVTLFLRALVIPNAPDDDDSYCDEVDPSTVVSVRSRIGLDPGNKMDKDYIARENIDVNNDNYTKCVITPCLLTPDAPYFEGEEGMVASRATVLLKAAIPSFNNG</sequence>
<dbReference type="EMBL" id="AGNL01018315">
    <property type="protein sequence ID" value="EJK63324.1"/>
    <property type="molecule type" value="Genomic_DNA"/>
</dbReference>
<keyword evidence="2" id="KW-1185">Reference proteome</keyword>